<dbReference type="PANTHER" id="PTHR22237">
    <property type="entry name" value="APC MEMBRANE RECRUITMENT PROTEIN 2-RELATED"/>
    <property type="match status" value="1"/>
</dbReference>
<feature type="region of interest" description="Disordered" evidence="10">
    <location>
        <begin position="314"/>
        <end position="667"/>
    </location>
</feature>
<evidence type="ECO:0000256" key="9">
    <source>
        <dbReference type="ARBA" id="ARBA00042108"/>
    </source>
</evidence>
<protein>
    <recommendedName>
        <fullName evidence="8">APC membrane recruitment protein 2</fullName>
    </recommendedName>
    <alternativeName>
        <fullName evidence="9">Protein FAM123A</fullName>
    </alternativeName>
</protein>
<feature type="compositionally biased region" description="Low complexity" evidence="10">
    <location>
        <begin position="501"/>
        <end position="513"/>
    </location>
</feature>
<evidence type="ECO:0000256" key="3">
    <source>
        <dbReference type="ARBA" id="ARBA00022475"/>
    </source>
</evidence>
<dbReference type="Proteomes" id="UP001652741">
    <property type="component" value="Chromosome ssa19"/>
</dbReference>
<gene>
    <name evidence="12" type="primary">LOC106578418</name>
</gene>
<feature type="compositionally biased region" description="Low complexity" evidence="10">
    <location>
        <begin position="569"/>
        <end position="593"/>
    </location>
</feature>
<dbReference type="Bgee" id="ENSSSAG00000077964">
    <property type="expression patterns" value="Expressed in camera-type eye and 5 other cell types or tissues"/>
</dbReference>
<feature type="compositionally biased region" description="Polar residues" evidence="10">
    <location>
        <begin position="604"/>
        <end position="619"/>
    </location>
</feature>
<reference evidence="12" key="1">
    <citation type="submission" date="2025-08" db="UniProtKB">
        <authorList>
            <consortium name="RefSeq"/>
        </authorList>
    </citation>
    <scope>IDENTIFICATION</scope>
</reference>
<comment type="function">
    <text evidence="7">Negative regulator of the canonical Wnt signaling pathway involved in neuroectodermal patterning. Acts by specifically binding phosphatidylinositol 4,5-bisphosphate (PtdIns(4,5)P2), translocating to the cell membrane and interacting with key regulators of the canonical Wnt signaling pathway, such as components of the beta-catenin destruction complex.</text>
</comment>
<dbReference type="InterPro" id="IPR019003">
    <property type="entry name" value="AMER"/>
</dbReference>
<name>A0A1S3NB21_SALSA</name>
<organism evidence="11 12">
    <name type="scientific">Salmo salar</name>
    <name type="common">Atlantic salmon</name>
    <dbReference type="NCBI Taxonomy" id="8030"/>
    <lineage>
        <taxon>Eukaryota</taxon>
        <taxon>Metazoa</taxon>
        <taxon>Chordata</taxon>
        <taxon>Craniata</taxon>
        <taxon>Vertebrata</taxon>
        <taxon>Euteleostomi</taxon>
        <taxon>Actinopterygii</taxon>
        <taxon>Neopterygii</taxon>
        <taxon>Teleostei</taxon>
        <taxon>Protacanthopterygii</taxon>
        <taxon>Salmoniformes</taxon>
        <taxon>Salmonidae</taxon>
        <taxon>Salmoninae</taxon>
        <taxon>Salmo</taxon>
    </lineage>
</organism>
<dbReference type="GO" id="GO:0016055">
    <property type="term" value="P:Wnt signaling pathway"/>
    <property type="evidence" value="ECO:0007669"/>
    <property type="project" value="UniProtKB-KW"/>
</dbReference>
<sequence length="667" mass="70284">MEVQSECVEPPPPPPSVPPCDPQPPGKINKAALKLFGKRRSSSGMARFFSFRNKEANGNGNFENGNSVNGNSAGAANELVRSKTHDGLTSSETDGQRGEESGISEAGQVRSLSKSLSFFSLLRRGSVRGNENTGFGSRGRGLKGFFSSIRWRRKERVTEGDVGVTEGREVREGDVILKEEGKDVTLTLEPQPRSPQEDNGSLEAELNIESAGTSPADNATTPLTHSTAMTTNLSEFPYTPSPSPLHSAFHSRPKTSISSATATPPLDRCDPTSEPSVDRLCSLLFTDVTSLKSFDSLTGCGDIIADAEEEVAGNVGGGNGGGGSVTSSSSSSGGGVVRSSPAKSSITNHVTPSSITSTPNSAPAPLPARARLMPSHSAPIQQPSGSGVVAYMGGGEEMASPDGVDDADMQGLWHMLPSGGENSPALPRPSSHPAPPRGTERKPPQVKSLGLSKISLVGGGRMSKLPTHAARQTSLPNEKDTKEEVQPQQDAPALRDEGYWDTPSATPTATPDDGFLRNQRIGLSRDSCSGDALYDLYNEELDRSDEEEEEEEEDLTSTPSFSTDDYKRSAPSQTTPPSSSSSSSFRSMKGSTSLPRESKIPLSVRQNTPPHSVSQSALSTVLAATPPSDTPTQAPPPARTRIPVSKVPVRRPGNKPGNATRGPAPRK</sequence>
<keyword evidence="3" id="KW-1003">Cell membrane</keyword>
<feature type="compositionally biased region" description="Polar residues" evidence="10">
    <location>
        <begin position="341"/>
        <end position="361"/>
    </location>
</feature>
<evidence type="ECO:0000256" key="7">
    <source>
        <dbReference type="ARBA" id="ARBA00037665"/>
    </source>
</evidence>
<comment type="similarity">
    <text evidence="2">Belongs to the Amer family.</text>
</comment>
<evidence type="ECO:0000256" key="2">
    <source>
        <dbReference type="ARBA" id="ARBA00007750"/>
    </source>
</evidence>
<keyword evidence="11" id="KW-1185">Reference proteome</keyword>
<evidence type="ECO:0000256" key="6">
    <source>
        <dbReference type="ARBA" id="ARBA00023136"/>
    </source>
</evidence>
<dbReference type="STRING" id="8030.ENSSSAP00000110168"/>
<proteinExistence type="inferred from homology"/>
<evidence type="ECO:0000256" key="5">
    <source>
        <dbReference type="ARBA" id="ARBA00023121"/>
    </source>
</evidence>
<dbReference type="RefSeq" id="XP_014012644.1">
    <property type="nucleotide sequence ID" value="XM_014157169.2"/>
</dbReference>
<dbReference type="GO" id="GO:0060828">
    <property type="term" value="P:regulation of canonical Wnt signaling pathway"/>
    <property type="evidence" value="ECO:0007669"/>
    <property type="project" value="TreeGrafter"/>
</dbReference>
<evidence type="ECO:0000313" key="12">
    <source>
        <dbReference type="RefSeq" id="XP_014012644.1"/>
    </source>
</evidence>
<dbReference type="AlphaFoldDB" id="A0A1S3NB21"/>
<evidence type="ECO:0000256" key="4">
    <source>
        <dbReference type="ARBA" id="ARBA00022687"/>
    </source>
</evidence>
<keyword evidence="4" id="KW-0879">Wnt signaling pathway</keyword>
<dbReference type="OrthoDB" id="9943219at2759"/>
<evidence type="ECO:0000256" key="1">
    <source>
        <dbReference type="ARBA" id="ARBA00004202"/>
    </source>
</evidence>
<feature type="region of interest" description="Disordered" evidence="10">
    <location>
        <begin position="1"/>
        <end position="28"/>
    </location>
</feature>
<feature type="region of interest" description="Disordered" evidence="10">
    <location>
        <begin position="181"/>
        <end position="201"/>
    </location>
</feature>
<keyword evidence="6" id="KW-0472">Membrane</keyword>
<evidence type="ECO:0000256" key="10">
    <source>
        <dbReference type="SAM" id="MobiDB-lite"/>
    </source>
</evidence>
<dbReference type="Pfam" id="PF09422">
    <property type="entry name" value="AMER"/>
    <property type="match status" value="1"/>
</dbReference>
<feature type="compositionally biased region" description="Acidic residues" evidence="10">
    <location>
        <begin position="537"/>
        <end position="555"/>
    </location>
</feature>
<feature type="compositionally biased region" description="Low complexity" evidence="10">
    <location>
        <begin position="623"/>
        <end position="632"/>
    </location>
</feature>
<dbReference type="PANTHER" id="PTHR22237:SF1">
    <property type="entry name" value="APC MEMBRANE RECRUITMENT PROTEIN 2"/>
    <property type="match status" value="1"/>
</dbReference>
<dbReference type="PaxDb" id="8030-ENSSSAP00000110168"/>
<dbReference type="GO" id="GO:0008013">
    <property type="term" value="F:beta-catenin binding"/>
    <property type="evidence" value="ECO:0007669"/>
    <property type="project" value="TreeGrafter"/>
</dbReference>
<dbReference type="GeneID" id="106578418"/>
<dbReference type="KEGG" id="sasa:106578418"/>
<accession>A0A1S3NB21</accession>
<feature type="region of interest" description="Disordered" evidence="10">
    <location>
        <begin position="232"/>
        <end position="275"/>
    </location>
</feature>
<dbReference type="GO" id="GO:0005546">
    <property type="term" value="F:phosphatidylinositol-4,5-bisphosphate binding"/>
    <property type="evidence" value="ECO:0007669"/>
    <property type="project" value="TreeGrafter"/>
</dbReference>
<evidence type="ECO:0000256" key="8">
    <source>
        <dbReference type="ARBA" id="ARBA00039511"/>
    </source>
</evidence>
<dbReference type="GO" id="GO:0005886">
    <property type="term" value="C:plasma membrane"/>
    <property type="evidence" value="ECO:0007669"/>
    <property type="project" value="UniProtKB-SubCell"/>
</dbReference>
<feature type="compositionally biased region" description="Pro residues" evidence="10">
    <location>
        <begin position="9"/>
        <end position="25"/>
    </location>
</feature>
<evidence type="ECO:0000313" key="11">
    <source>
        <dbReference type="Proteomes" id="UP001652741"/>
    </source>
</evidence>
<feature type="compositionally biased region" description="Pro residues" evidence="10">
    <location>
        <begin position="426"/>
        <end position="436"/>
    </location>
</feature>
<feature type="compositionally biased region" description="Gly residues" evidence="10">
    <location>
        <begin position="314"/>
        <end position="324"/>
    </location>
</feature>
<keyword evidence="5" id="KW-0446">Lipid-binding</keyword>
<feature type="region of interest" description="Disordered" evidence="10">
    <location>
        <begin position="54"/>
        <end position="108"/>
    </location>
</feature>
<feature type="compositionally biased region" description="Low complexity" evidence="10">
    <location>
        <begin position="57"/>
        <end position="77"/>
    </location>
</feature>
<comment type="subcellular location">
    <subcellularLocation>
        <location evidence="1">Cell membrane</location>
        <topology evidence="1">Peripheral membrane protein</topology>
    </subcellularLocation>
</comment>